<dbReference type="Pfam" id="PF05443">
    <property type="entry name" value="ROS_MUCR"/>
    <property type="match status" value="1"/>
</dbReference>
<sequence length="170" mass="18162">MADENITDTAHAVELATELTIAWLGNPNTRIDAEQVPAFLGSMHSAILKLAGGSETAAADAVDTTEYTPAVSVRKSLASKDHIISMIDGKPYKTLRRHLATNGLTPEQYRERYNLKADYPMVSETYSESRRAMAKKIGLGRKPGAKVAPTAKPKGVKAAKSAAAAHLSGE</sequence>
<dbReference type="GO" id="GO:0003677">
    <property type="term" value="F:DNA binding"/>
    <property type="evidence" value="ECO:0007669"/>
    <property type="project" value="InterPro"/>
</dbReference>
<evidence type="ECO:0000256" key="1">
    <source>
        <dbReference type="ARBA" id="ARBA00007031"/>
    </source>
</evidence>
<gene>
    <name evidence="3" type="ORF">NS319_11915</name>
</gene>
<dbReference type="Proteomes" id="UP000072867">
    <property type="component" value="Unassembled WGS sequence"/>
</dbReference>
<evidence type="ECO:0000313" key="3">
    <source>
        <dbReference type="EMBL" id="KTT68963.1"/>
    </source>
</evidence>
<dbReference type="InterPro" id="IPR008807">
    <property type="entry name" value="ROS_MUCR"/>
</dbReference>
<comment type="caution">
    <text evidence="3">The sequence shown here is derived from an EMBL/GenBank/DDBJ whole genome shotgun (WGS) entry which is preliminary data.</text>
</comment>
<dbReference type="AlphaFoldDB" id="A0A147HVQ9"/>
<dbReference type="EMBL" id="LDTD01000080">
    <property type="protein sequence ID" value="KTT68963.1"/>
    <property type="molecule type" value="Genomic_DNA"/>
</dbReference>
<dbReference type="GO" id="GO:0008270">
    <property type="term" value="F:zinc ion binding"/>
    <property type="evidence" value="ECO:0007669"/>
    <property type="project" value="InterPro"/>
</dbReference>
<accession>A0A147HVQ9</accession>
<proteinExistence type="inferred from homology"/>
<evidence type="ECO:0000313" key="4">
    <source>
        <dbReference type="Proteomes" id="UP000072867"/>
    </source>
</evidence>
<dbReference type="GO" id="GO:0006355">
    <property type="term" value="P:regulation of DNA-templated transcription"/>
    <property type="evidence" value="ECO:0007669"/>
    <property type="project" value="InterPro"/>
</dbReference>
<evidence type="ECO:0000256" key="2">
    <source>
        <dbReference type="SAM" id="MobiDB-lite"/>
    </source>
</evidence>
<dbReference type="PATRIC" id="fig|33051.3.peg.3615"/>
<feature type="region of interest" description="Disordered" evidence="2">
    <location>
        <begin position="137"/>
        <end position="170"/>
    </location>
</feature>
<comment type="similarity">
    <text evidence="1">Belongs to the ros/MucR family.</text>
</comment>
<dbReference type="InterPro" id="IPR041920">
    <property type="entry name" value="ROS/MUCR_sf"/>
</dbReference>
<protein>
    <submittedName>
        <fullName evidence="3">Transcriptional regulator</fullName>
    </submittedName>
</protein>
<organism evidence="3 4">
    <name type="scientific">Sphingomonas sanguinis</name>
    <dbReference type="NCBI Taxonomy" id="33051"/>
    <lineage>
        <taxon>Bacteria</taxon>
        <taxon>Pseudomonadati</taxon>
        <taxon>Pseudomonadota</taxon>
        <taxon>Alphaproteobacteria</taxon>
        <taxon>Sphingomonadales</taxon>
        <taxon>Sphingomonadaceae</taxon>
        <taxon>Sphingomonas</taxon>
    </lineage>
</organism>
<name>A0A147HVQ9_9SPHN</name>
<dbReference type="RefSeq" id="WP_058733799.1">
    <property type="nucleotide sequence ID" value="NZ_LDTD01000080.1"/>
</dbReference>
<dbReference type="Gene3D" id="1.10.10.1550">
    <property type="entry name" value="ROS/MUCR transcriptional regulator protein"/>
    <property type="match status" value="1"/>
</dbReference>
<feature type="compositionally biased region" description="Low complexity" evidence="2">
    <location>
        <begin position="151"/>
        <end position="170"/>
    </location>
</feature>
<reference evidence="3 4" key="1">
    <citation type="journal article" date="2016" name="Front. Microbiol.">
        <title>Genomic Resource of Rice Seed Associated Bacteria.</title>
        <authorList>
            <person name="Midha S."/>
            <person name="Bansal K."/>
            <person name="Sharma S."/>
            <person name="Kumar N."/>
            <person name="Patil P.P."/>
            <person name="Chaudhry V."/>
            <person name="Patil P.B."/>
        </authorList>
    </citation>
    <scope>NUCLEOTIDE SEQUENCE [LARGE SCALE GENOMIC DNA]</scope>
    <source>
        <strain evidence="3 4">NS319</strain>
    </source>
</reference>